<dbReference type="CDD" id="cd22902">
    <property type="entry name" value="NDUFA3"/>
    <property type="match status" value="1"/>
</dbReference>
<name>A0A8M1N1B6_DANRE</name>
<comment type="function">
    <text evidence="1">Accessory subunit of the mitochondrial membrane respiratory chain NADH dehydrogenase (Complex I), that is believed not to be involved in catalysis. Complex I functions in the transfer of electrons from NADH to the respiratory chain. The immediate electron acceptor for the enzyme is believed to be ubiquinone.</text>
</comment>
<evidence type="ECO:0000256" key="11">
    <source>
        <dbReference type="ARBA" id="ARBA00022989"/>
    </source>
</evidence>
<evidence type="ECO:0000313" key="19">
    <source>
        <dbReference type="Proteomes" id="UP000000437"/>
    </source>
</evidence>
<keyword evidence="6" id="KW-0813">Transport</keyword>
<evidence type="ECO:0000313" key="20">
    <source>
        <dbReference type="RefSeq" id="NP_001003516.2"/>
    </source>
</evidence>
<dbReference type="OrthoDB" id="199366at2759"/>
<comment type="similarity">
    <text evidence="3">Belongs to the complex I NDUFA3 subunit family.</text>
</comment>
<reference evidence="20" key="3">
    <citation type="journal article" date="2021" name="Sci. Total Environ.">
        <title>Aclonifen causes developmental abnormalities in zebrafish embryos through mitochondrial dysfunction and oxidative stress.</title>
        <authorList>
            <person name="Lee J.Y."/>
            <person name="Park H."/>
            <person name="Lim W."/>
            <person name="Song G."/>
        </authorList>
    </citation>
    <scope>NUCLEOTIDE SEQUENCE</scope>
    <source>
        <strain evidence="20">Tuebingen</strain>
    </source>
</reference>
<evidence type="ECO:0007829" key="22">
    <source>
        <dbReference type="PeptideAtlas" id="A0A8M1N1B6"/>
    </source>
</evidence>
<dbReference type="InterPro" id="IPR026626">
    <property type="entry name" value="NDUFA3"/>
</dbReference>
<dbReference type="CTD" id="4696"/>
<evidence type="ECO:0000256" key="4">
    <source>
        <dbReference type="ARBA" id="ARBA00011533"/>
    </source>
</evidence>
<dbReference type="Proteomes" id="UP000000437">
    <property type="component" value="Chromosome 16"/>
</dbReference>
<dbReference type="RefSeq" id="NP_001003516.2">
    <property type="nucleotide sequence ID" value="NM_001003516.3"/>
</dbReference>
<reference evidence="20" key="4">
    <citation type="submission" date="2025-08" db="UniProtKB">
        <authorList>
            <consortium name="RefSeq"/>
        </authorList>
    </citation>
    <scope>IDENTIFICATION</scope>
    <source>
        <strain evidence="20">Tuebingen</strain>
    </source>
</reference>
<dbReference type="AlphaFoldDB" id="A0A8M1N1B6"/>
<sequence length="83" mass="9153">MAAVGRLLKYMWDKEPVIAVSCVIGVAACIVPFVSPYTKYTAMMNKAVPYNYPVPVRDDGNMPDVPAHPSDPQGSNLEWLKNL</sequence>
<keyword evidence="9" id="KW-0999">Mitochondrion inner membrane</keyword>
<dbReference type="PROSITE" id="PS51257">
    <property type="entry name" value="PROKAR_LIPOPROTEIN"/>
    <property type="match status" value="1"/>
</dbReference>
<reference evidence="20" key="2">
    <citation type="journal article" date="2020" name="Biomed. Pharmacother.">
        <title>Hepatotoxicity assessment of Rhizoma Paridis in adult zebrafish through proteomes and metabolome.</title>
        <authorList>
            <person name="Jia Z."/>
            <person name="Zhao C."/>
            <person name="Wang M."/>
            <person name="Zhao X."/>
            <person name="Zhang W."/>
            <person name="Han T."/>
            <person name="Xia Q."/>
            <person name="Han Z."/>
            <person name="Lin R."/>
            <person name="Li X."/>
        </authorList>
    </citation>
    <scope>NUCLEOTIDE SEQUENCE</scope>
    <source>
        <strain evidence="20">Tuebingen</strain>
    </source>
</reference>
<dbReference type="PANTHER" id="PTHR15221">
    <property type="entry name" value="NADH DEHYDROGENASE [UBIQUINONE] 1 ALPHA SUBCOMPLEX SUBUNIT 3"/>
    <property type="match status" value="1"/>
</dbReference>
<evidence type="ECO:0000256" key="17">
    <source>
        <dbReference type="SAM" id="MobiDB-lite"/>
    </source>
</evidence>
<keyword evidence="11 18" id="KW-1133">Transmembrane helix</keyword>
<keyword evidence="8 18" id="KW-0812">Transmembrane</keyword>
<keyword evidence="10" id="KW-0249">Electron transport</keyword>
<keyword evidence="13" id="KW-0496">Mitochondrion</keyword>
<evidence type="ECO:0000256" key="8">
    <source>
        <dbReference type="ARBA" id="ARBA00022692"/>
    </source>
</evidence>
<gene>
    <name evidence="20 21" type="primary">ndufa3</name>
    <name evidence="20" type="synonym">zgc:100908</name>
</gene>
<evidence type="ECO:0000256" key="6">
    <source>
        <dbReference type="ARBA" id="ARBA00022448"/>
    </source>
</evidence>
<feature type="region of interest" description="Disordered" evidence="17">
    <location>
        <begin position="61"/>
        <end position="83"/>
    </location>
</feature>
<comment type="subcellular location">
    <subcellularLocation>
        <location evidence="2">Mitochondrion inner membrane</location>
        <topology evidence="2">Single-pass membrane protein</topology>
    </subcellularLocation>
</comment>
<keyword evidence="19" id="KW-1185">Reference proteome</keyword>
<dbReference type="AGR" id="ZFIN:ZDB-GENE-040801-18"/>
<keyword evidence="14 18" id="KW-0472">Membrane</keyword>
<evidence type="ECO:0000256" key="2">
    <source>
        <dbReference type="ARBA" id="ARBA00004434"/>
    </source>
</evidence>
<evidence type="ECO:0000256" key="14">
    <source>
        <dbReference type="ARBA" id="ARBA00023136"/>
    </source>
</evidence>
<evidence type="ECO:0000256" key="10">
    <source>
        <dbReference type="ARBA" id="ARBA00022982"/>
    </source>
</evidence>
<organism evidence="19 20">
    <name type="scientific">Danio rerio</name>
    <name type="common">Zebrafish</name>
    <name type="synonym">Brachydanio rerio</name>
    <dbReference type="NCBI Taxonomy" id="7955"/>
    <lineage>
        <taxon>Eukaryota</taxon>
        <taxon>Metazoa</taxon>
        <taxon>Chordata</taxon>
        <taxon>Craniata</taxon>
        <taxon>Vertebrata</taxon>
        <taxon>Euteleostomi</taxon>
        <taxon>Actinopterygii</taxon>
        <taxon>Neopterygii</taxon>
        <taxon>Teleostei</taxon>
        <taxon>Ostariophysi</taxon>
        <taxon>Cypriniformes</taxon>
        <taxon>Danionidae</taxon>
        <taxon>Danioninae</taxon>
        <taxon>Danio</taxon>
    </lineage>
</organism>
<keyword evidence="22" id="KW-1267">Proteomics identification</keyword>
<evidence type="ECO:0000256" key="13">
    <source>
        <dbReference type="ARBA" id="ARBA00023128"/>
    </source>
</evidence>
<protein>
    <recommendedName>
        <fullName evidence="5">NADH dehydrogenase [ubiquinone] 1 alpha subcomplex subunit 3</fullName>
    </recommendedName>
    <alternativeName>
        <fullName evidence="15">Complex I-B9</fullName>
    </alternativeName>
    <alternativeName>
        <fullName evidence="16">NADH-ubiquinone oxidoreductase B9 subunit</fullName>
    </alternativeName>
</protein>
<evidence type="ECO:0000256" key="18">
    <source>
        <dbReference type="SAM" id="Phobius"/>
    </source>
</evidence>
<evidence type="ECO:0000256" key="16">
    <source>
        <dbReference type="ARBA" id="ARBA00032035"/>
    </source>
</evidence>
<proteinExistence type="evidence at protein level"/>
<dbReference type="PANTHER" id="PTHR15221:SF0">
    <property type="entry name" value="NADH DEHYDROGENASE [UBIQUINONE] 1 ALPHA SUBCOMPLEX SUBUNIT 3"/>
    <property type="match status" value="1"/>
</dbReference>
<keyword evidence="12" id="KW-0007">Acetylation</keyword>
<dbReference type="GO" id="GO:0045271">
    <property type="term" value="C:respiratory chain complex I"/>
    <property type="evidence" value="ECO:0000318"/>
    <property type="project" value="GO_Central"/>
</dbReference>
<feature type="transmembrane region" description="Helical" evidence="18">
    <location>
        <begin position="17"/>
        <end position="37"/>
    </location>
</feature>
<dbReference type="KEGG" id="dre:445122"/>
<evidence type="ECO:0000256" key="12">
    <source>
        <dbReference type="ARBA" id="ARBA00022990"/>
    </source>
</evidence>
<evidence type="ECO:0000256" key="1">
    <source>
        <dbReference type="ARBA" id="ARBA00003195"/>
    </source>
</evidence>
<evidence type="ECO:0000256" key="3">
    <source>
        <dbReference type="ARBA" id="ARBA00008253"/>
    </source>
</evidence>
<evidence type="ECO:0000256" key="5">
    <source>
        <dbReference type="ARBA" id="ARBA00016391"/>
    </source>
</evidence>
<evidence type="ECO:0000256" key="7">
    <source>
        <dbReference type="ARBA" id="ARBA00022660"/>
    </source>
</evidence>
<evidence type="ECO:0000313" key="21">
    <source>
        <dbReference type="ZFIN" id="ZDB-GENE-040801-18"/>
    </source>
</evidence>
<reference evidence="20" key="1">
    <citation type="journal article" date="2015" name="Nat. Commun.">
        <title>RFX transcription factors are essential for hearing in mice.</title>
        <authorList>
            <person name="Elkon R."/>
            <person name="Milon B."/>
            <person name="Morrison L."/>
            <person name="Shah M."/>
            <person name="Vijayakumar S."/>
            <person name="Racherla M."/>
            <person name="Leitch C.C."/>
            <person name="Silipino L."/>
            <person name="Hadi S."/>
            <person name="Weiss-Gayet M."/>
            <person name="Barras E."/>
            <person name="Schmid C.D."/>
            <person name="Ait-Lounis A."/>
            <person name="Barnes A."/>
            <person name="Song Y."/>
            <person name="Eisenman D.J."/>
            <person name="Eliyahu E."/>
            <person name="Frolenkov G.I."/>
            <person name="Strome S.E."/>
            <person name="Durand B."/>
            <person name="Zaghloul N.A."/>
            <person name="Jones S.M."/>
            <person name="Reith W."/>
            <person name="Hertzano R."/>
        </authorList>
    </citation>
    <scope>NUCLEOTIDE SEQUENCE</scope>
    <source>
        <strain evidence="20">Tuebingen</strain>
    </source>
</reference>
<dbReference type="Pfam" id="PF14987">
    <property type="entry name" value="NADHdh_A3"/>
    <property type="match status" value="1"/>
</dbReference>
<dbReference type="ZFIN" id="ZDB-GENE-040801-18">
    <property type="gene designation" value="ndufa3"/>
</dbReference>
<dbReference type="GO" id="GO:0005743">
    <property type="term" value="C:mitochondrial inner membrane"/>
    <property type="evidence" value="ECO:0007669"/>
    <property type="project" value="UniProtKB-SubCell"/>
</dbReference>
<comment type="subunit">
    <text evidence="4">Complex I is composed of 45 different subunits.</text>
</comment>
<keyword evidence="7" id="KW-0679">Respiratory chain</keyword>
<dbReference type="GeneID" id="445122"/>
<accession>A0A8M1N1B6</accession>
<evidence type="ECO:0000256" key="15">
    <source>
        <dbReference type="ARBA" id="ARBA00031425"/>
    </source>
</evidence>
<dbReference type="FunCoup" id="A0A8M1N1B6">
    <property type="interactions" value="1864"/>
</dbReference>
<evidence type="ECO:0000256" key="9">
    <source>
        <dbReference type="ARBA" id="ARBA00022792"/>
    </source>
</evidence>